<gene>
    <name evidence="2" type="ORF">HCJ96_09525</name>
</gene>
<sequence>MTTLRNLSARYVTISVGITSLSHLLVWIVTAEAPTWLFTFLVVNLVWFLSFREAVALLTALTEHQQKNLPVETKKQTL</sequence>
<keyword evidence="3" id="KW-1185">Reference proteome</keyword>
<keyword evidence="1" id="KW-0472">Membrane</keyword>
<comment type="caution">
    <text evidence="2">The sequence shown here is derived from an EMBL/GenBank/DDBJ whole genome shotgun (WGS) entry which is preliminary data.</text>
</comment>
<feature type="transmembrane region" description="Helical" evidence="1">
    <location>
        <begin position="36"/>
        <end position="61"/>
    </location>
</feature>
<evidence type="ECO:0000313" key="3">
    <source>
        <dbReference type="Proteomes" id="UP000709336"/>
    </source>
</evidence>
<accession>A0ABX1R3L9</accession>
<feature type="transmembrane region" description="Helical" evidence="1">
    <location>
        <begin position="12"/>
        <end position="30"/>
    </location>
</feature>
<dbReference type="EMBL" id="JAATNW010000005">
    <property type="protein sequence ID" value="NMH60256.1"/>
    <property type="molecule type" value="Genomic_DNA"/>
</dbReference>
<evidence type="ECO:0000256" key="1">
    <source>
        <dbReference type="SAM" id="Phobius"/>
    </source>
</evidence>
<dbReference type="RefSeq" id="WP_169210825.1">
    <property type="nucleotide sequence ID" value="NZ_JAATNW010000005.1"/>
</dbReference>
<protein>
    <submittedName>
        <fullName evidence="2">Uncharacterized protein</fullName>
    </submittedName>
</protein>
<organism evidence="2 3">
    <name type="scientific">Alteromonas ponticola</name>
    <dbReference type="NCBI Taxonomy" id="2720613"/>
    <lineage>
        <taxon>Bacteria</taxon>
        <taxon>Pseudomonadati</taxon>
        <taxon>Pseudomonadota</taxon>
        <taxon>Gammaproteobacteria</taxon>
        <taxon>Alteromonadales</taxon>
        <taxon>Alteromonadaceae</taxon>
        <taxon>Alteromonas/Salinimonas group</taxon>
        <taxon>Alteromonas</taxon>
    </lineage>
</organism>
<name>A0ABX1R3L9_9ALTE</name>
<proteinExistence type="predicted"/>
<dbReference type="Proteomes" id="UP000709336">
    <property type="component" value="Unassembled WGS sequence"/>
</dbReference>
<keyword evidence="1" id="KW-1133">Transmembrane helix</keyword>
<evidence type="ECO:0000313" key="2">
    <source>
        <dbReference type="EMBL" id="NMH60256.1"/>
    </source>
</evidence>
<reference evidence="2 3" key="1">
    <citation type="submission" date="2020-03" db="EMBL/GenBank/DDBJ databases">
        <title>Alteromonas ponticola sp. nov., isolated from seawater.</title>
        <authorList>
            <person name="Yoon J.-H."/>
            <person name="Kim Y.-O."/>
        </authorList>
    </citation>
    <scope>NUCLEOTIDE SEQUENCE [LARGE SCALE GENOMIC DNA]</scope>
    <source>
        <strain evidence="2 3">MYP5</strain>
    </source>
</reference>
<keyword evidence="1" id="KW-0812">Transmembrane</keyword>